<keyword evidence="3" id="KW-1185">Reference proteome</keyword>
<feature type="compositionally biased region" description="Polar residues" evidence="1">
    <location>
        <begin position="8"/>
        <end position="25"/>
    </location>
</feature>
<evidence type="ECO:0000313" key="3">
    <source>
        <dbReference type="Proteomes" id="UP000054560"/>
    </source>
</evidence>
<accession>A0A0L0GCM5</accession>
<sequence>MQPHKKVATNTTGGSGNGRDSQSATGGHKGSKGGDMSGHKNKYVQGSDWHKINVNTKDSHVGKAVQPTVLPKPRYKEIKNCSEVDCNWIMTQHEPNGRWNGKHADKYKYFVAKCADCAGTGGYRKHPCKVQPKVDIK</sequence>
<protein>
    <submittedName>
        <fullName evidence="2">Uncharacterized protein</fullName>
    </submittedName>
</protein>
<dbReference type="EMBL" id="KQ241673">
    <property type="protein sequence ID" value="KNC85998.1"/>
    <property type="molecule type" value="Genomic_DNA"/>
</dbReference>
<dbReference type="RefSeq" id="XP_014159900.1">
    <property type="nucleotide sequence ID" value="XM_014304425.1"/>
</dbReference>
<reference evidence="2 3" key="1">
    <citation type="submission" date="2011-02" db="EMBL/GenBank/DDBJ databases">
        <title>The Genome Sequence of Sphaeroforma arctica JP610.</title>
        <authorList>
            <consortium name="The Broad Institute Genome Sequencing Platform"/>
            <person name="Russ C."/>
            <person name="Cuomo C."/>
            <person name="Young S.K."/>
            <person name="Zeng Q."/>
            <person name="Gargeya S."/>
            <person name="Alvarado L."/>
            <person name="Berlin A."/>
            <person name="Chapman S.B."/>
            <person name="Chen Z."/>
            <person name="Freedman E."/>
            <person name="Gellesch M."/>
            <person name="Goldberg J."/>
            <person name="Griggs A."/>
            <person name="Gujja S."/>
            <person name="Heilman E."/>
            <person name="Heiman D."/>
            <person name="Howarth C."/>
            <person name="Mehta T."/>
            <person name="Neiman D."/>
            <person name="Pearson M."/>
            <person name="Roberts A."/>
            <person name="Saif S."/>
            <person name="Shea T."/>
            <person name="Shenoy N."/>
            <person name="Sisk P."/>
            <person name="Stolte C."/>
            <person name="Sykes S."/>
            <person name="White J."/>
            <person name="Yandava C."/>
            <person name="Burger G."/>
            <person name="Gray M.W."/>
            <person name="Holland P.W.H."/>
            <person name="King N."/>
            <person name="Lang F.B.F."/>
            <person name="Roger A.J."/>
            <person name="Ruiz-Trillo I."/>
            <person name="Haas B."/>
            <person name="Nusbaum C."/>
            <person name="Birren B."/>
        </authorList>
    </citation>
    <scope>NUCLEOTIDE SEQUENCE [LARGE SCALE GENOMIC DNA]</scope>
    <source>
        <strain evidence="2 3">JP610</strain>
    </source>
</reference>
<organism evidence="2 3">
    <name type="scientific">Sphaeroforma arctica JP610</name>
    <dbReference type="NCBI Taxonomy" id="667725"/>
    <lineage>
        <taxon>Eukaryota</taxon>
        <taxon>Ichthyosporea</taxon>
        <taxon>Ichthyophonida</taxon>
        <taxon>Sphaeroforma</taxon>
    </lineage>
</organism>
<name>A0A0L0GCM5_9EUKA</name>
<dbReference type="AlphaFoldDB" id="A0A0L0GCM5"/>
<proteinExistence type="predicted"/>
<evidence type="ECO:0000313" key="2">
    <source>
        <dbReference type="EMBL" id="KNC85998.1"/>
    </source>
</evidence>
<dbReference type="GeneID" id="25902347"/>
<evidence type="ECO:0000256" key="1">
    <source>
        <dbReference type="SAM" id="MobiDB-lite"/>
    </source>
</evidence>
<feature type="region of interest" description="Disordered" evidence="1">
    <location>
        <begin position="1"/>
        <end position="48"/>
    </location>
</feature>
<dbReference type="Proteomes" id="UP000054560">
    <property type="component" value="Unassembled WGS sequence"/>
</dbReference>
<gene>
    <name evidence="2" type="ORF">SARC_01843</name>
</gene>